<proteinExistence type="predicted"/>
<evidence type="ECO:0000313" key="14">
    <source>
        <dbReference type="Proteomes" id="UP000000844"/>
    </source>
</evidence>
<evidence type="ECO:0000256" key="7">
    <source>
        <dbReference type="ARBA" id="ARBA00023004"/>
    </source>
</evidence>
<dbReference type="GO" id="GO:0016491">
    <property type="term" value="F:oxidoreductase activity"/>
    <property type="evidence" value="ECO:0007669"/>
    <property type="project" value="UniProtKB-KW"/>
</dbReference>
<evidence type="ECO:0000256" key="6">
    <source>
        <dbReference type="ARBA" id="ARBA00023002"/>
    </source>
</evidence>
<keyword evidence="9 12" id="KW-0472">Membrane</keyword>
<evidence type="ECO:0000256" key="12">
    <source>
        <dbReference type="SAM" id="Phobius"/>
    </source>
</evidence>
<evidence type="ECO:0000256" key="8">
    <source>
        <dbReference type="ARBA" id="ARBA00023133"/>
    </source>
</evidence>
<feature type="transmembrane region" description="Helical" evidence="12">
    <location>
        <begin position="27"/>
        <end position="47"/>
    </location>
</feature>
<comment type="subcellular location">
    <subcellularLocation>
        <location evidence="1">Membrane</location>
        <topology evidence="1">Multi-pass membrane protein</topology>
    </subcellularLocation>
</comment>
<keyword evidence="2" id="KW-1003">Cell membrane</keyword>
<dbReference type="EMBL" id="CP001778">
    <property type="protein sequence ID" value="ADD42113.1"/>
    <property type="molecule type" value="Genomic_DNA"/>
</dbReference>
<feature type="transmembrane region" description="Helical" evidence="12">
    <location>
        <begin position="106"/>
        <end position="124"/>
    </location>
</feature>
<keyword evidence="5 12" id="KW-1133">Transmembrane helix</keyword>
<dbReference type="Pfam" id="PF02628">
    <property type="entry name" value="COX15-CtaA"/>
    <property type="match status" value="1"/>
</dbReference>
<feature type="transmembrane region" description="Helical" evidence="12">
    <location>
        <begin position="278"/>
        <end position="298"/>
    </location>
</feature>
<dbReference type="STRING" id="446470.Snas_2430"/>
<evidence type="ECO:0000256" key="4">
    <source>
        <dbReference type="ARBA" id="ARBA00022723"/>
    </source>
</evidence>
<evidence type="ECO:0000256" key="9">
    <source>
        <dbReference type="ARBA" id="ARBA00023136"/>
    </source>
</evidence>
<keyword evidence="4" id="KW-0479">Metal-binding</keyword>
<dbReference type="KEGG" id="sna:Snas_2430"/>
<feature type="transmembrane region" description="Helical" evidence="12">
    <location>
        <begin position="81"/>
        <end position="99"/>
    </location>
</feature>
<dbReference type="HOGENOM" id="CLU_060266_1_0_11"/>
<dbReference type="Proteomes" id="UP000000844">
    <property type="component" value="Chromosome"/>
</dbReference>
<organism evidence="13 14">
    <name type="scientific">Stackebrandtia nassauensis (strain DSM 44728 / CIP 108903 / NRRL B-16338 / NBRC 102104 / LLR-40K-21)</name>
    <dbReference type="NCBI Taxonomy" id="446470"/>
    <lineage>
        <taxon>Bacteria</taxon>
        <taxon>Bacillati</taxon>
        <taxon>Actinomycetota</taxon>
        <taxon>Actinomycetes</taxon>
        <taxon>Glycomycetales</taxon>
        <taxon>Glycomycetaceae</taxon>
        <taxon>Stackebrandtia</taxon>
    </lineage>
</organism>
<keyword evidence="3 12" id="KW-0812">Transmembrane</keyword>
<name>D3Q4T3_STANL</name>
<evidence type="ECO:0000256" key="5">
    <source>
        <dbReference type="ARBA" id="ARBA00022989"/>
    </source>
</evidence>
<protein>
    <submittedName>
        <fullName evidence="13">Cytochrome oxidase assembly</fullName>
    </submittedName>
</protein>
<accession>D3Q4T3</accession>
<reference evidence="13 14" key="1">
    <citation type="journal article" date="2009" name="Stand. Genomic Sci.">
        <title>Complete genome sequence of Stackebrandtia nassauensis type strain (LLR-40K-21).</title>
        <authorList>
            <person name="Munk C."/>
            <person name="Lapidus A."/>
            <person name="Copeland A."/>
            <person name="Jando M."/>
            <person name="Mayilraj S."/>
            <person name="Glavina Del Rio T."/>
            <person name="Nolan M."/>
            <person name="Chen F."/>
            <person name="Lucas S."/>
            <person name="Tice H."/>
            <person name="Cheng J.F."/>
            <person name="Han C."/>
            <person name="Detter J.C."/>
            <person name="Bruce D."/>
            <person name="Goodwin L."/>
            <person name="Chain P."/>
            <person name="Pitluck S."/>
            <person name="Goker M."/>
            <person name="Ovchinikova G."/>
            <person name="Pati A."/>
            <person name="Ivanova N."/>
            <person name="Mavromatis K."/>
            <person name="Chen A."/>
            <person name="Palaniappan K."/>
            <person name="Land M."/>
            <person name="Hauser L."/>
            <person name="Chang Y.J."/>
            <person name="Jeffries C.D."/>
            <person name="Bristow J."/>
            <person name="Eisen J.A."/>
            <person name="Markowitz V."/>
            <person name="Hugenholtz P."/>
            <person name="Kyrpides N.C."/>
            <person name="Klenk H.P."/>
        </authorList>
    </citation>
    <scope>NUCLEOTIDE SEQUENCE [LARGE SCALE GENOMIC DNA]</scope>
    <source>
        <strain evidence="14">DSM 44728 / CIP 108903 / NRRL B-16338 / NBRC 102104 / LLR-40K-21</strain>
    </source>
</reference>
<keyword evidence="7" id="KW-0408">Iron</keyword>
<keyword evidence="6" id="KW-0560">Oxidoreductase</keyword>
<evidence type="ECO:0000256" key="2">
    <source>
        <dbReference type="ARBA" id="ARBA00022475"/>
    </source>
</evidence>
<dbReference type="eggNOG" id="COG1612">
    <property type="taxonomic scope" value="Bacteria"/>
</dbReference>
<dbReference type="PANTHER" id="PTHR35457">
    <property type="entry name" value="HEME A SYNTHASE"/>
    <property type="match status" value="1"/>
</dbReference>
<feature type="transmembrane region" description="Helical" evidence="12">
    <location>
        <begin position="252"/>
        <end position="272"/>
    </location>
</feature>
<evidence type="ECO:0000256" key="1">
    <source>
        <dbReference type="ARBA" id="ARBA00004141"/>
    </source>
</evidence>
<feature type="transmembrane region" description="Helical" evidence="12">
    <location>
        <begin position="136"/>
        <end position="157"/>
    </location>
</feature>
<dbReference type="InterPro" id="IPR003780">
    <property type="entry name" value="COX15/CtaA_fam"/>
</dbReference>
<keyword evidence="8" id="KW-0350">Heme biosynthesis</keyword>
<evidence type="ECO:0000313" key="13">
    <source>
        <dbReference type="EMBL" id="ADD42113.1"/>
    </source>
</evidence>
<comment type="pathway">
    <text evidence="11">Porphyrin-containing compound metabolism.</text>
</comment>
<gene>
    <name evidence="13" type="ordered locus">Snas_2430</name>
</gene>
<sequence length="325" mass="34150">MCQQPGIRALPVIFYNVSPKWVRRLSLANIIVNVAIVVTGGAVRLTGSGLGCPSWPNCAPGTFHATPEMGMHGAIEWGNRLFGAIVALVAIVTFVAALLRKPKRASLVWLTGFIGVAVAVQAFIGAATVGTDLSPWMVSVHFLVSIAILAAALVAWVRAGEPDGEVRLTVPKPVRSLWWVLVGVTVAVLFVGTLVTGAGPHAGDKDSPRSGLDTELISQAHADLVFLLVGVTIGLVFTLRVAGAPAAASRRVWVLIGVIAAQGLIGFVQYFTDLPAPLVGAHLLGAAVLWLTVLWVGVPMRERLAPSLEVRQRPAAERVTAEATA</sequence>
<dbReference type="InterPro" id="IPR050450">
    <property type="entry name" value="COX15/CtaA_HemeA_synthase"/>
</dbReference>
<dbReference type="GO" id="GO:0016020">
    <property type="term" value="C:membrane"/>
    <property type="evidence" value="ECO:0007669"/>
    <property type="project" value="UniProtKB-SubCell"/>
</dbReference>
<dbReference type="PANTHER" id="PTHR35457:SF1">
    <property type="entry name" value="HEME A SYNTHASE"/>
    <property type="match status" value="1"/>
</dbReference>
<evidence type="ECO:0000256" key="10">
    <source>
        <dbReference type="ARBA" id="ARBA00023157"/>
    </source>
</evidence>
<dbReference type="AlphaFoldDB" id="D3Q4T3"/>
<evidence type="ECO:0000256" key="3">
    <source>
        <dbReference type="ARBA" id="ARBA00022692"/>
    </source>
</evidence>
<dbReference type="GO" id="GO:0046872">
    <property type="term" value="F:metal ion binding"/>
    <property type="evidence" value="ECO:0007669"/>
    <property type="project" value="UniProtKB-KW"/>
</dbReference>
<keyword evidence="14" id="KW-1185">Reference proteome</keyword>
<feature type="transmembrane region" description="Helical" evidence="12">
    <location>
        <begin position="177"/>
        <end position="200"/>
    </location>
</feature>
<feature type="transmembrane region" description="Helical" evidence="12">
    <location>
        <begin position="220"/>
        <end position="240"/>
    </location>
</feature>
<dbReference type="GO" id="GO:0006784">
    <property type="term" value="P:heme A biosynthetic process"/>
    <property type="evidence" value="ECO:0007669"/>
    <property type="project" value="InterPro"/>
</dbReference>
<keyword evidence="10" id="KW-1015">Disulfide bond</keyword>
<evidence type="ECO:0000256" key="11">
    <source>
        <dbReference type="ARBA" id="ARBA00023444"/>
    </source>
</evidence>